<feature type="transmembrane region" description="Helical" evidence="1">
    <location>
        <begin position="89"/>
        <end position="109"/>
    </location>
</feature>
<dbReference type="EMBL" id="MU032350">
    <property type="protein sequence ID" value="KAF3762775.1"/>
    <property type="molecule type" value="Genomic_DNA"/>
</dbReference>
<dbReference type="RefSeq" id="XP_040773754.1">
    <property type="nucleotide sequence ID" value="XM_040919799.1"/>
</dbReference>
<feature type="transmembrane region" description="Helical" evidence="1">
    <location>
        <begin position="56"/>
        <end position="77"/>
    </location>
</feature>
<reference evidence="2" key="1">
    <citation type="journal article" date="2020" name="Phytopathology">
        <title>Genome sequence of the chestnut blight fungus Cryphonectria parasitica EP155: A fundamental resource for an archetypical invasive plant pathogen.</title>
        <authorList>
            <person name="Crouch J.A."/>
            <person name="Dawe A."/>
            <person name="Aerts A."/>
            <person name="Barry K."/>
            <person name="Churchill A.C.L."/>
            <person name="Grimwood J."/>
            <person name="Hillman B."/>
            <person name="Milgroom M.G."/>
            <person name="Pangilinan J."/>
            <person name="Smith M."/>
            <person name="Salamov A."/>
            <person name="Schmutz J."/>
            <person name="Yadav J."/>
            <person name="Grigoriev I.V."/>
            <person name="Nuss D."/>
        </authorList>
    </citation>
    <scope>NUCLEOTIDE SEQUENCE</scope>
    <source>
        <strain evidence="2">EP155</strain>
    </source>
</reference>
<evidence type="ECO:0008006" key="4">
    <source>
        <dbReference type="Google" id="ProtNLM"/>
    </source>
</evidence>
<keyword evidence="3" id="KW-1185">Reference proteome</keyword>
<comment type="caution">
    <text evidence="2">The sequence shown here is derived from an EMBL/GenBank/DDBJ whole genome shotgun (WGS) entry which is preliminary data.</text>
</comment>
<evidence type="ECO:0000313" key="3">
    <source>
        <dbReference type="Proteomes" id="UP000803844"/>
    </source>
</evidence>
<keyword evidence="1" id="KW-1133">Transmembrane helix</keyword>
<feature type="transmembrane region" description="Helical" evidence="1">
    <location>
        <begin position="152"/>
        <end position="171"/>
    </location>
</feature>
<sequence length="192" mass="21824">MALISAKTILTSLSLFHITLGFFLLTNPGTIADQALVLMLGEATGMSYERSFEARSASLAFLGIVLGIWGFTDLVTLSMPEEISLIHHWGVQAPLRFLVSFLLLLYTFFSSSSSPFYRADTSRGWMSHPIAHAYNPNYQPSGWGGEELKNRVFFVFIFVETMSWLWAWVTLREDTRELMIRAAKRRGSQSWR</sequence>
<organism evidence="2 3">
    <name type="scientific">Cryphonectria parasitica (strain ATCC 38755 / EP155)</name>
    <dbReference type="NCBI Taxonomy" id="660469"/>
    <lineage>
        <taxon>Eukaryota</taxon>
        <taxon>Fungi</taxon>
        <taxon>Dikarya</taxon>
        <taxon>Ascomycota</taxon>
        <taxon>Pezizomycotina</taxon>
        <taxon>Sordariomycetes</taxon>
        <taxon>Sordariomycetidae</taxon>
        <taxon>Diaporthales</taxon>
        <taxon>Cryphonectriaceae</taxon>
        <taxon>Cryphonectria-Endothia species complex</taxon>
        <taxon>Cryphonectria</taxon>
    </lineage>
</organism>
<gene>
    <name evidence="2" type="ORF">M406DRAFT_323686</name>
</gene>
<dbReference type="OrthoDB" id="5299849at2759"/>
<name>A0A9P4XXV2_CRYP1</name>
<evidence type="ECO:0000313" key="2">
    <source>
        <dbReference type="EMBL" id="KAF3762775.1"/>
    </source>
</evidence>
<accession>A0A9P4XXV2</accession>
<keyword evidence="1" id="KW-0812">Transmembrane</keyword>
<proteinExistence type="predicted"/>
<dbReference type="PANTHER" id="PTHR28029:SF1">
    <property type="entry name" value="PROTEIN ILM1"/>
    <property type="match status" value="1"/>
</dbReference>
<protein>
    <recommendedName>
        <fullName evidence="4">Increased loss of mitochondrial DNA protein 1</fullName>
    </recommendedName>
</protein>
<dbReference type="Proteomes" id="UP000803844">
    <property type="component" value="Unassembled WGS sequence"/>
</dbReference>
<dbReference type="PANTHER" id="PTHR28029">
    <property type="entry name" value="PROTEIN ILM1"/>
    <property type="match status" value="1"/>
</dbReference>
<evidence type="ECO:0000256" key="1">
    <source>
        <dbReference type="SAM" id="Phobius"/>
    </source>
</evidence>
<dbReference type="Pfam" id="PF10311">
    <property type="entry name" value="Ilm1"/>
    <property type="match status" value="1"/>
</dbReference>
<dbReference type="InterPro" id="IPR018815">
    <property type="entry name" value="Incr_loss_mito_DNA_1"/>
</dbReference>
<dbReference type="GeneID" id="63836928"/>
<keyword evidence="1" id="KW-0472">Membrane</keyword>
<dbReference type="AlphaFoldDB" id="A0A9P4XXV2"/>